<dbReference type="Gene3D" id="3.30.710.10">
    <property type="entry name" value="Potassium Channel Kv1.1, Chain A"/>
    <property type="match status" value="1"/>
</dbReference>
<feature type="compositionally biased region" description="Low complexity" evidence="1">
    <location>
        <begin position="166"/>
        <end position="178"/>
    </location>
</feature>
<feature type="region of interest" description="Disordered" evidence="1">
    <location>
        <begin position="41"/>
        <end position="312"/>
    </location>
</feature>
<feature type="compositionally biased region" description="Pro residues" evidence="1">
    <location>
        <begin position="142"/>
        <end position="155"/>
    </location>
</feature>
<protein>
    <recommendedName>
        <fullName evidence="4">BTB domain-containing protein</fullName>
    </recommendedName>
</protein>
<feature type="compositionally biased region" description="Basic and acidic residues" evidence="1">
    <location>
        <begin position="344"/>
        <end position="359"/>
    </location>
</feature>
<feature type="compositionally biased region" description="Polar residues" evidence="1">
    <location>
        <begin position="115"/>
        <end position="124"/>
    </location>
</feature>
<feature type="region of interest" description="Disordered" evidence="1">
    <location>
        <begin position="334"/>
        <end position="359"/>
    </location>
</feature>
<evidence type="ECO:0008006" key="4">
    <source>
        <dbReference type="Google" id="ProtNLM"/>
    </source>
</evidence>
<dbReference type="Proteomes" id="UP000006753">
    <property type="component" value="Unassembled WGS sequence"/>
</dbReference>
<reference evidence="2 3" key="1">
    <citation type="journal article" date="2012" name="BMC Genomics">
        <title>Sequencing the genome of Marssonina brunnea reveals fungus-poplar co-evolution.</title>
        <authorList>
            <person name="Zhu S."/>
            <person name="Cao Y.-Z."/>
            <person name="Jiang C."/>
            <person name="Tan B.-Y."/>
            <person name="Wang Z."/>
            <person name="Feng S."/>
            <person name="Zhang L."/>
            <person name="Su X.-H."/>
            <person name="Brejova B."/>
            <person name="Vinar T."/>
            <person name="Xu M."/>
            <person name="Wang M.-X."/>
            <person name="Zhang S.-G."/>
            <person name="Huang M.-R."/>
            <person name="Wu R."/>
            <person name="Zhou Y."/>
        </authorList>
    </citation>
    <scope>NUCLEOTIDE SEQUENCE [LARGE SCALE GENOMIC DNA]</scope>
    <source>
        <strain evidence="2 3">MB_m1</strain>
    </source>
</reference>
<keyword evidence="3" id="KW-1185">Reference proteome</keyword>
<evidence type="ECO:0000256" key="1">
    <source>
        <dbReference type="SAM" id="MobiDB-lite"/>
    </source>
</evidence>
<dbReference type="HOGENOM" id="CLU_361330_0_0_1"/>
<feature type="compositionally biased region" description="Polar residues" evidence="1">
    <location>
        <begin position="57"/>
        <end position="70"/>
    </location>
</feature>
<feature type="compositionally biased region" description="Polar residues" evidence="1">
    <location>
        <begin position="261"/>
        <end position="281"/>
    </location>
</feature>
<organism evidence="2 3">
    <name type="scientific">Marssonina brunnea f. sp. multigermtubi (strain MB_m1)</name>
    <name type="common">Marssonina leaf spot fungus</name>
    <dbReference type="NCBI Taxonomy" id="1072389"/>
    <lineage>
        <taxon>Eukaryota</taxon>
        <taxon>Fungi</taxon>
        <taxon>Dikarya</taxon>
        <taxon>Ascomycota</taxon>
        <taxon>Pezizomycotina</taxon>
        <taxon>Leotiomycetes</taxon>
        <taxon>Helotiales</taxon>
        <taxon>Drepanopezizaceae</taxon>
        <taxon>Drepanopeziza</taxon>
    </lineage>
</organism>
<dbReference type="AlphaFoldDB" id="K1WKT0"/>
<dbReference type="PANTHER" id="PTHR48125:SF12">
    <property type="entry name" value="AT HOOK TRANSCRIPTION FACTOR FAMILY-RELATED"/>
    <property type="match status" value="1"/>
</dbReference>
<accession>K1WKT0</accession>
<sequence>MAGSAPKWTEEQIAFIMAQSIAGTKNSEIENKVKERWAERAVGKGAIAGLIRRQNKPKANTGRSRESSVAASLRSEARESTKATKPQPQDISPSLPEAPQVQDPAPASTSPATARFSNSNSGTSPEVFKAHDTPETPDASPQLPPKSHPRSPPIPGLDNRQIEVNSSPVSSLPSSPVVQRTTSPAPEAERYGAENRASSTSPSLPPLSFTIPSISVTGAATRELIDEEAEADIKEISLAAPPHEVPESAQPPYDSLVPGSVNPSLSREVGSQATVPNSPVSANEPKKEPSSSAEKAAPTIVEETSPAPLLASLEETDREIADSFIEDSSVNIQAELPEPEQPAEEERAAKRVKTSHEPSEFEIDIEAEIEQPESTDKMEVETKMTQASDLSPQATASTTVPDLRTTTKNNETTRSPFPFSPPKMIVPQATPIMPVVGGTLFDSLGSEIVHFIVGPKRKDCPIHTNLLTQASPSFSQLLELQTPVPGRAEYALPDSDSDAVAFVFNYLYRQAVDLFPGINAPGTLEQRGSDDDDHHHHGYDGYAEFTTAVARAIEVYILADTLRMVHLADTVITALGEAYRQGKTYPAAADIALVYARSPAGSRLRKFMARCYQVLADFEDADIETAGWSPTEVHRLISEVPELFVGKHERPIVDRNNPPPPSPLPPFSFPFLVSQVYFYSLIYPQHIQQRTMANLATTRLESFEPQEQGLGVDGAERRFGVHGAISMAIPASSAKLDHGVQGDWMDGYASQDRAALCLSRSPGHYSVLRIWTDW</sequence>
<proteinExistence type="predicted"/>
<feature type="compositionally biased region" description="Polar residues" evidence="1">
    <location>
        <begin position="83"/>
        <end position="92"/>
    </location>
</feature>
<gene>
    <name evidence="2" type="ORF">MBM_03293</name>
</gene>
<dbReference type="InParanoid" id="K1WKT0"/>
<evidence type="ECO:0000313" key="3">
    <source>
        <dbReference type="Proteomes" id="UP000006753"/>
    </source>
</evidence>
<dbReference type="EMBL" id="JH921433">
    <property type="protein sequence ID" value="EKD18300.1"/>
    <property type="molecule type" value="Genomic_DNA"/>
</dbReference>
<feature type="compositionally biased region" description="Low complexity" evidence="1">
    <location>
        <begin position="198"/>
        <end position="215"/>
    </location>
</feature>
<dbReference type="STRING" id="1072389.K1WKT0"/>
<feature type="compositionally biased region" description="Low complexity" evidence="1">
    <location>
        <begin position="104"/>
        <end position="114"/>
    </location>
</feature>
<evidence type="ECO:0000313" key="2">
    <source>
        <dbReference type="EMBL" id="EKD18300.1"/>
    </source>
</evidence>
<dbReference type="PANTHER" id="PTHR48125">
    <property type="entry name" value="LP07818P1"/>
    <property type="match status" value="1"/>
</dbReference>
<dbReference type="InterPro" id="IPR011333">
    <property type="entry name" value="SKP1/BTB/POZ_sf"/>
</dbReference>
<dbReference type="OrthoDB" id="6359816at2759"/>
<dbReference type="KEGG" id="mbe:MBM_03293"/>
<name>K1WKT0_MARBU</name>